<dbReference type="PANTHER" id="PTHR33710:SF13">
    <property type="entry name" value="ENDONUCLEASE_EXONUCLEASE_PHOSPHATASE FAMILY PROTEIN"/>
    <property type="match status" value="1"/>
</dbReference>
<dbReference type="InterPro" id="IPR036691">
    <property type="entry name" value="Endo/exonu/phosph_ase_sf"/>
</dbReference>
<dbReference type="AlphaFoldDB" id="A0AAW1JNP9"/>
<sequence length="450" mass="51867">MYHLILMRIATWNIRGFNDALKHQEVRQLLDDNKIDIFGLIETRVKEPNANKIFRIHFPDFSFLNNYSTHYNGRIWFMYKPSTITVLSSVSHGQFIHYKVLHHATQVTLDVTVSYGCNAAGDRITLWSNLVMLSRNVSNWITIGDFNIVRGIHERLGPNPPNLADMLDFNGCIMDCGLEDLRTSGGEFTWTNKHKDGTRVWSRLDRALVNQVWLNSFPNSGVIVELPGVSDHSPLMVNVLADIKFQSRFSFLNCWISYPRYNKVVEECWKGTFHGTEIFKFFCKLKAVRRGLLGLHKDHFGGLTARVAVALQELRDCQSRLQKDYLNIHIQEQEETLLSHYQKLEKAELQMMHQRTKLQDIKWNDCSSTYFYAKLVVRRNQSIVGQITDMAGNQVYGVENVNNAFVDFYKDLLGRSMKVQALNAHFISSTGPCLLSRDDAPQVSQLRRAN</sequence>
<proteinExistence type="predicted"/>
<reference evidence="2" key="1">
    <citation type="submission" date="2024-03" db="EMBL/GenBank/DDBJ databases">
        <title>WGS assembly of Saponaria officinalis var. Norfolk2.</title>
        <authorList>
            <person name="Jenkins J."/>
            <person name="Shu S."/>
            <person name="Grimwood J."/>
            <person name="Barry K."/>
            <person name="Goodstein D."/>
            <person name="Schmutz J."/>
            <person name="Leebens-Mack J."/>
            <person name="Osbourn A."/>
        </authorList>
    </citation>
    <scope>NUCLEOTIDE SEQUENCE [LARGE SCALE GENOMIC DNA]</scope>
    <source>
        <strain evidence="2">JIC</strain>
    </source>
</reference>
<dbReference type="PANTHER" id="PTHR33710">
    <property type="entry name" value="BNAC02G09200D PROTEIN"/>
    <property type="match status" value="1"/>
</dbReference>
<keyword evidence="3" id="KW-1185">Reference proteome</keyword>
<organism evidence="2 3">
    <name type="scientific">Saponaria officinalis</name>
    <name type="common">Common soapwort</name>
    <name type="synonym">Lychnis saponaria</name>
    <dbReference type="NCBI Taxonomy" id="3572"/>
    <lineage>
        <taxon>Eukaryota</taxon>
        <taxon>Viridiplantae</taxon>
        <taxon>Streptophyta</taxon>
        <taxon>Embryophyta</taxon>
        <taxon>Tracheophyta</taxon>
        <taxon>Spermatophyta</taxon>
        <taxon>Magnoliopsida</taxon>
        <taxon>eudicotyledons</taxon>
        <taxon>Gunneridae</taxon>
        <taxon>Pentapetalae</taxon>
        <taxon>Caryophyllales</taxon>
        <taxon>Caryophyllaceae</taxon>
        <taxon>Caryophylleae</taxon>
        <taxon>Saponaria</taxon>
    </lineage>
</organism>
<comment type="caution">
    <text evidence="2">The sequence shown here is derived from an EMBL/GenBank/DDBJ whole genome shotgun (WGS) entry which is preliminary data.</text>
</comment>
<protein>
    <recommendedName>
        <fullName evidence="1">Endonuclease/exonuclease/phosphatase domain-containing protein</fullName>
    </recommendedName>
</protein>
<evidence type="ECO:0000259" key="1">
    <source>
        <dbReference type="Pfam" id="PF03372"/>
    </source>
</evidence>
<dbReference type="InterPro" id="IPR005135">
    <property type="entry name" value="Endo/exonuclease/phosphatase"/>
</dbReference>
<dbReference type="Pfam" id="PF03372">
    <property type="entry name" value="Exo_endo_phos"/>
    <property type="match status" value="1"/>
</dbReference>
<evidence type="ECO:0000313" key="3">
    <source>
        <dbReference type="Proteomes" id="UP001443914"/>
    </source>
</evidence>
<dbReference type="Proteomes" id="UP001443914">
    <property type="component" value="Unassembled WGS sequence"/>
</dbReference>
<accession>A0AAW1JNP9</accession>
<gene>
    <name evidence="2" type="ORF">RND81_07G100500</name>
</gene>
<dbReference type="Gene3D" id="3.60.10.10">
    <property type="entry name" value="Endonuclease/exonuclease/phosphatase"/>
    <property type="match status" value="1"/>
</dbReference>
<dbReference type="SUPFAM" id="SSF56219">
    <property type="entry name" value="DNase I-like"/>
    <property type="match status" value="1"/>
</dbReference>
<dbReference type="EMBL" id="JBDFQZ010000007">
    <property type="protein sequence ID" value="KAK9706032.1"/>
    <property type="molecule type" value="Genomic_DNA"/>
</dbReference>
<feature type="domain" description="Endonuclease/exonuclease/phosphatase" evidence="1">
    <location>
        <begin position="10"/>
        <end position="232"/>
    </location>
</feature>
<name>A0AAW1JNP9_SAPOF</name>
<evidence type="ECO:0000313" key="2">
    <source>
        <dbReference type="EMBL" id="KAK9706032.1"/>
    </source>
</evidence>
<dbReference type="GO" id="GO:0003824">
    <property type="term" value="F:catalytic activity"/>
    <property type="evidence" value="ECO:0007669"/>
    <property type="project" value="InterPro"/>
</dbReference>